<protein>
    <submittedName>
        <fullName evidence="1">Uncharacterized protein</fullName>
    </submittedName>
</protein>
<sequence>MFSCLYDYVGETYNFMTDRKVSYGDHYSILRHSKPFVVYQGTKTQVPITIFGDARLPEDRKVFLQRRGYRTGIFGWTLGGMLGGSKLPGIDVTPAEELESSSLPARRLSQLNADISRLFFSQQYSQKPLQTLIVHIPVSAGDGYFRLRVTAGDEHKTIAVSPSFRIGSLSWSSAHPQGATPAGLVPELLVRSVFVAAKTTAYASFYATFPFLKLAEWTPGPWRQYAMQALYTHALTKDQQAQVSDNISKGKVGYQRAHESIYRKVPFGAVGVRSTADLEKDELLGRAGSWFSRET</sequence>
<evidence type="ECO:0000313" key="1">
    <source>
        <dbReference type="EMBL" id="THH08855.1"/>
    </source>
</evidence>
<dbReference type="AlphaFoldDB" id="A0A4S4LBD0"/>
<dbReference type="OrthoDB" id="276388at2759"/>
<dbReference type="Proteomes" id="UP000308199">
    <property type="component" value="Unassembled WGS sequence"/>
</dbReference>
<name>A0A4S4LBD0_9AGAM</name>
<gene>
    <name evidence="1" type="ORF">EW145_g2431</name>
</gene>
<organism evidence="1 2">
    <name type="scientific">Phellinidium pouzarii</name>
    <dbReference type="NCBI Taxonomy" id="167371"/>
    <lineage>
        <taxon>Eukaryota</taxon>
        <taxon>Fungi</taxon>
        <taxon>Dikarya</taxon>
        <taxon>Basidiomycota</taxon>
        <taxon>Agaricomycotina</taxon>
        <taxon>Agaricomycetes</taxon>
        <taxon>Hymenochaetales</taxon>
        <taxon>Hymenochaetaceae</taxon>
        <taxon>Phellinidium</taxon>
    </lineage>
</organism>
<reference evidence="1 2" key="1">
    <citation type="submission" date="2019-02" db="EMBL/GenBank/DDBJ databases">
        <title>Genome sequencing of the rare red list fungi Phellinidium pouzarii.</title>
        <authorList>
            <person name="Buettner E."/>
            <person name="Kellner H."/>
        </authorList>
    </citation>
    <scope>NUCLEOTIDE SEQUENCE [LARGE SCALE GENOMIC DNA]</scope>
    <source>
        <strain evidence="1 2">DSM 108285</strain>
    </source>
</reference>
<comment type="caution">
    <text evidence="1">The sequence shown here is derived from an EMBL/GenBank/DDBJ whole genome shotgun (WGS) entry which is preliminary data.</text>
</comment>
<dbReference type="EMBL" id="SGPK01000084">
    <property type="protein sequence ID" value="THH08855.1"/>
    <property type="molecule type" value="Genomic_DNA"/>
</dbReference>
<accession>A0A4S4LBD0</accession>
<evidence type="ECO:0000313" key="2">
    <source>
        <dbReference type="Proteomes" id="UP000308199"/>
    </source>
</evidence>
<keyword evidence="2" id="KW-1185">Reference proteome</keyword>
<proteinExistence type="predicted"/>